<reference evidence="2" key="1">
    <citation type="journal article" date="2023" name="Science">
        <title>Genome structures resolve the early diversification of teleost fishes.</title>
        <authorList>
            <person name="Parey E."/>
            <person name="Louis A."/>
            <person name="Montfort J."/>
            <person name="Bouchez O."/>
            <person name="Roques C."/>
            <person name="Iampietro C."/>
            <person name="Lluch J."/>
            <person name="Castinel A."/>
            <person name="Donnadieu C."/>
            <person name="Desvignes T."/>
            <person name="Floi Bucao C."/>
            <person name="Jouanno E."/>
            <person name="Wen M."/>
            <person name="Mejri S."/>
            <person name="Dirks R."/>
            <person name="Jansen H."/>
            <person name="Henkel C."/>
            <person name="Chen W.J."/>
            <person name="Zahm M."/>
            <person name="Cabau C."/>
            <person name="Klopp C."/>
            <person name="Thompson A.W."/>
            <person name="Robinson-Rechavi M."/>
            <person name="Braasch I."/>
            <person name="Lecointre G."/>
            <person name="Bobe J."/>
            <person name="Postlethwait J.H."/>
            <person name="Berthelot C."/>
            <person name="Roest Crollius H."/>
            <person name="Guiguen Y."/>
        </authorList>
    </citation>
    <scope>NUCLEOTIDE SEQUENCE</scope>
    <source>
        <strain evidence="2">WJC10195</strain>
    </source>
</reference>
<evidence type="ECO:0000313" key="3">
    <source>
        <dbReference type="Proteomes" id="UP001152622"/>
    </source>
</evidence>
<name>A0A9Q1EPZ6_SYNKA</name>
<protein>
    <submittedName>
        <fullName evidence="2">Uncharacterized protein</fullName>
    </submittedName>
</protein>
<evidence type="ECO:0000313" key="2">
    <source>
        <dbReference type="EMBL" id="KAJ8342878.1"/>
    </source>
</evidence>
<keyword evidence="3" id="KW-1185">Reference proteome</keyword>
<feature type="region of interest" description="Disordered" evidence="1">
    <location>
        <begin position="1"/>
        <end position="28"/>
    </location>
</feature>
<organism evidence="2 3">
    <name type="scientific">Synaphobranchus kaupii</name>
    <name type="common">Kaup's arrowtooth eel</name>
    <dbReference type="NCBI Taxonomy" id="118154"/>
    <lineage>
        <taxon>Eukaryota</taxon>
        <taxon>Metazoa</taxon>
        <taxon>Chordata</taxon>
        <taxon>Craniata</taxon>
        <taxon>Vertebrata</taxon>
        <taxon>Euteleostomi</taxon>
        <taxon>Actinopterygii</taxon>
        <taxon>Neopterygii</taxon>
        <taxon>Teleostei</taxon>
        <taxon>Anguilliformes</taxon>
        <taxon>Synaphobranchidae</taxon>
        <taxon>Synaphobranchus</taxon>
    </lineage>
</organism>
<gene>
    <name evidence="2" type="ORF">SKAU_G00328060</name>
</gene>
<accession>A0A9Q1EPZ6</accession>
<evidence type="ECO:0000256" key="1">
    <source>
        <dbReference type="SAM" id="MobiDB-lite"/>
    </source>
</evidence>
<proteinExistence type="predicted"/>
<dbReference type="AlphaFoldDB" id="A0A9Q1EPZ6"/>
<dbReference type="Proteomes" id="UP001152622">
    <property type="component" value="Chromosome 14"/>
</dbReference>
<comment type="caution">
    <text evidence="2">The sequence shown here is derived from an EMBL/GenBank/DDBJ whole genome shotgun (WGS) entry which is preliminary data.</text>
</comment>
<sequence>MALEVRSVSPAPLPLPPPPPSASQTQGRGSAVSRYRCVWKHSQVAVRRGVIDRALRPRKRPRPTRQAQSIRPGAVATAYRCTLKVCVLQVSPGHRQEPFHRDLWFQATGIVHRKLTESWRRLLNELPLSTTPVCADNPHLQSFPYPGVSSA</sequence>
<feature type="compositionally biased region" description="Pro residues" evidence="1">
    <location>
        <begin position="11"/>
        <end position="21"/>
    </location>
</feature>
<dbReference type="EMBL" id="JAINUF010000014">
    <property type="protein sequence ID" value="KAJ8342878.1"/>
    <property type="molecule type" value="Genomic_DNA"/>
</dbReference>